<dbReference type="AlphaFoldDB" id="A0A1F6CMQ0"/>
<evidence type="ECO:0000313" key="6">
    <source>
        <dbReference type="Proteomes" id="UP000178606"/>
    </source>
</evidence>
<name>A0A1F6CMQ0_HANXR</name>
<dbReference type="InterPro" id="IPR029058">
    <property type="entry name" value="AB_hydrolase_fold"/>
</dbReference>
<dbReference type="InterPro" id="IPR001375">
    <property type="entry name" value="Peptidase_S9_cat"/>
</dbReference>
<dbReference type="Pfam" id="PF00326">
    <property type="entry name" value="Peptidase_S9"/>
    <property type="match status" value="1"/>
</dbReference>
<dbReference type="InterPro" id="IPR011042">
    <property type="entry name" value="6-blade_b-propeller_TolB-like"/>
</dbReference>
<dbReference type="PANTHER" id="PTHR42776:SF27">
    <property type="entry name" value="DIPEPTIDYL PEPTIDASE FAMILY MEMBER 6"/>
    <property type="match status" value="1"/>
</dbReference>
<keyword evidence="2" id="KW-0720">Serine protease</keyword>
<gene>
    <name evidence="5" type="ORF">A3F84_18085</name>
</gene>
<reference evidence="5 6" key="1">
    <citation type="journal article" date="2016" name="Nat. Commun.">
        <title>Thousands of microbial genomes shed light on interconnected biogeochemical processes in an aquifer system.</title>
        <authorList>
            <person name="Anantharaman K."/>
            <person name="Brown C.T."/>
            <person name="Hug L.A."/>
            <person name="Sharon I."/>
            <person name="Castelle C.J."/>
            <person name="Probst A.J."/>
            <person name="Thomas B.C."/>
            <person name="Singh A."/>
            <person name="Wilkins M.J."/>
            <person name="Karaoz U."/>
            <person name="Brodie E.L."/>
            <person name="Williams K.H."/>
            <person name="Hubbard S.S."/>
            <person name="Banfield J.F."/>
        </authorList>
    </citation>
    <scope>NUCLEOTIDE SEQUENCE [LARGE SCALE GENOMIC DNA]</scope>
    <source>
        <strain evidence="6">RIFCSPLOWO2_12_FULL_64_10</strain>
    </source>
</reference>
<dbReference type="SUPFAM" id="SSF82171">
    <property type="entry name" value="DPP6 N-terminal domain-like"/>
    <property type="match status" value="1"/>
</dbReference>
<evidence type="ECO:0000259" key="4">
    <source>
        <dbReference type="Pfam" id="PF00326"/>
    </source>
</evidence>
<protein>
    <recommendedName>
        <fullName evidence="4">Peptidase S9 prolyl oligopeptidase catalytic domain-containing protein</fullName>
    </recommendedName>
</protein>
<evidence type="ECO:0000256" key="1">
    <source>
        <dbReference type="ARBA" id="ARBA00022801"/>
    </source>
</evidence>
<dbReference type="Gene3D" id="2.120.10.30">
    <property type="entry name" value="TolB, C-terminal domain"/>
    <property type="match status" value="3"/>
</dbReference>
<keyword evidence="1" id="KW-0378">Hydrolase</keyword>
<dbReference type="GO" id="GO:0004252">
    <property type="term" value="F:serine-type endopeptidase activity"/>
    <property type="evidence" value="ECO:0007669"/>
    <property type="project" value="TreeGrafter"/>
</dbReference>
<organism evidence="5 6">
    <name type="scientific">Handelsmanbacteria sp. (strain RIFCSPLOWO2_12_FULL_64_10)</name>
    <dbReference type="NCBI Taxonomy" id="1817868"/>
    <lineage>
        <taxon>Bacteria</taxon>
        <taxon>Candidatus Handelsmaniibacteriota</taxon>
    </lineage>
</organism>
<dbReference type="Proteomes" id="UP000178606">
    <property type="component" value="Unassembled WGS sequence"/>
</dbReference>
<proteinExistence type="predicted"/>
<dbReference type="SUPFAM" id="SSF53474">
    <property type="entry name" value="alpha/beta-Hydrolases"/>
    <property type="match status" value="1"/>
</dbReference>
<sequence>MKKPVSISDLFATRTVSDPRISPDGRWVAYVVTEADLKENRYNSDIHLVPAEGGEPFRLTNSPKRDDTPRWSPDGGRIAFLSGREKKVQVYAIRPFGGEAERVTDARSGVGAFAWSPDGGRITYLTPDAPTEEEEKEKKERGDARVVDRDDRMTHLHVIDLKTKEARRLTRGRFHVTGLTWSPDGKRIAFSHQPSPLANDGFRATLSIVPSSGGHPQALTDGRGDAGSPDWSPDGRWIAFLSRGDGGDWLASLHIRLVSPSGGPVRDLTPRLEDLGRFTESAWAPDARSLYFFLGQGTSLQIGRCRLSGRMDQVTRGNEVYGAMSLSRDGRTMAFIRQDGATPPDVYVSPTARFEPVRITTVNPQVRDHLYGRKELVRWKGLDGMPVEGLLVKPVRYRIGRRYPLLVCVHGGPAGVFSNTFDGVGQGVYPIQAFAARGYALLLPNPRGSCHYGERFRRANVRDWGKGDLADILAGVDHLIGRGIADPNRLGIMGWSYGGYMTGWAITQTRRFRAASFGAGLTNLISMYGQTDIPGFLEAYFEAIPWNDVETYMRHSAMGHAGKIRTPTLIQHGEKDVRVPLPQSYELYQALKRRRIPAEFVIYPRQGHGLSEPKLIRDAMERNLAWFEAWVRGRKGKRTS</sequence>
<evidence type="ECO:0000256" key="2">
    <source>
        <dbReference type="ARBA" id="ARBA00022825"/>
    </source>
</evidence>
<feature type="region of interest" description="Disordered" evidence="3">
    <location>
        <begin position="53"/>
        <end position="74"/>
    </location>
</feature>
<dbReference type="Gene3D" id="3.40.50.1820">
    <property type="entry name" value="alpha/beta hydrolase"/>
    <property type="match status" value="1"/>
</dbReference>
<evidence type="ECO:0000313" key="5">
    <source>
        <dbReference type="EMBL" id="OGG50271.1"/>
    </source>
</evidence>
<dbReference type="EMBL" id="MFKF01000210">
    <property type="protein sequence ID" value="OGG50271.1"/>
    <property type="molecule type" value="Genomic_DNA"/>
</dbReference>
<dbReference type="GO" id="GO:0006508">
    <property type="term" value="P:proteolysis"/>
    <property type="evidence" value="ECO:0007669"/>
    <property type="project" value="InterPro"/>
</dbReference>
<accession>A0A1F6CMQ0</accession>
<comment type="caution">
    <text evidence="5">The sequence shown here is derived from an EMBL/GenBank/DDBJ whole genome shotgun (WGS) entry which is preliminary data.</text>
</comment>
<keyword evidence="2" id="KW-0645">Protease</keyword>
<dbReference type="InterPro" id="IPR011659">
    <property type="entry name" value="WD40"/>
</dbReference>
<evidence type="ECO:0000256" key="3">
    <source>
        <dbReference type="SAM" id="MobiDB-lite"/>
    </source>
</evidence>
<dbReference type="Pfam" id="PF07676">
    <property type="entry name" value="PD40"/>
    <property type="match status" value="4"/>
</dbReference>
<dbReference type="PANTHER" id="PTHR42776">
    <property type="entry name" value="SERINE PEPTIDASE S9 FAMILY MEMBER"/>
    <property type="match status" value="1"/>
</dbReference>
<feature type="domain" description="Peptidase S9 prolyl oligopeptidase catalytic" evidence="4">
    <location>
        <begin position="431"/>
        <end position="632"/>
    </location>
</feature>
<feature type="non-terminal residue" evidence="5">
    <location>
        <position position="640"/>
    </location>
</feature>